<accession>A0A9Q1H0K6</accession>
<feature type="compositionally biased region" description="Basic and acidic residues" evidence="1">
    <location>
        <begin position="8"/>
        <end position="21"/>
    </location>
</feature>
<proteinExistence type="predicted"/>
<dbReference type="Proteomes" id="UP001153076">
    <property type="component" value="Unassembled WGS sequence"/>
</dbReference>
<feature type="region of interest" description="Disordered" evidence="1">
    <location>
        <begin position="1"/>
        <end position="21"/>
    </location>
</feature>
<dbReference type="EMBL" id="JAKOGI010001067">
    <property type="protein sequence ID" value="KAJ8427988.1"/>
    <property type="molecule type" value="Genomic_DNA"/>
</dbReference>
<protein>
    <submittedName>
        <fullName evidence="2">Uncharacterized protein</fullName>
    </submittedName>
</protein>
<dbReference type="AlphaFoldDB" id="A0A9Q1H0K6"/>
<organism evidence="2 3">
    <name type="scientific">Carnegiea gigantea</name>
    <dbReference type="NCBI Taxonomy" id="171969"/>
    <lineage>
        <taxon>Eukaryota</taxon>
        <taxon>Viridiplantae</taxon>
        <taxon>Streptophyta</taxon>
        <taxon>Embryophyta</taxon>
        <taxon>Tracheophyta</taxon>
        <taxon>Spermatophyta</taxon>
        <taxon>Magnoliopsida</taxon>
        <taxon>eudicotyledons</taxon>
        <taxon>Gunneridae</taxon>
        <taxon>Pentapetalae</taxon>
        <taxon>Caryophyllales</taxon>
        <taxon>Cactineae</taxon>
        <taxon>Cactaceae</taxon>
        <taxon>Cactoideae</taxon>
        <taxon>Echinocereeae</taxon>
        <taxon>Carnegiea</taxon>
    </lineage>
</organism>
<evidence type="ECO:0000313" key="2">
    <source>
        <dbReference type="EMBL" id="KAJ8427988.1"/>
    </source>
</evidence>
<evidence type="ECO:0000256" key="1">
    <source>
        <dbReference type="SAM" id="MobiDB-lite"/>
    </source>
</evidence>
<reference evidence="2" key="1">
    <citation type="submission" date="2022-04" db="EMBL/GenBank/DDBJ databases">
        <title>Carnegiea gigantea Genome sequencing and assembly v2.</title>
        <authorList>
            <person name="Copetti D."/>
            <person name="Sanderson M.J."/>
            <person name="Burquez A."/>
            <person name="Wojciechowski M.F."/>
        </authorList>
    </citation>
    <scope>NUCLEOTIDE SEQUENCE</scope>
    <source>
        <strain evidence="2">SGP5-SGP5p</strain>
        <tissue evidence="2">Aerial part</tissue>
    </source>
</reference>
<gene>
    <name evidence="2" type="ORF">Cgig2_027998</name>
</gene>
<name>A0A9Q1H0K6_9CARY</name>
<evidence type="ECO:0000313" key="3">
    <source>
        <dbReference type="Proteomes" id="UP001153076"/>
    </source>
</evidence>
<comment type="caution">
    <text evidence="2">The sequence shown here is derived from an EMBL/GenBank/DDBJ whole genome shotgun (WGS) entry which is preliminary data.</text>
</comment>
<keyword evidence="3" id="KW-1185">Reference proteome</keyword>
<sequence>MNTTCGSPRDKGVDSSTEKYVDEEAEVPIEVGINTTVSASEEVVSSLPEEKTVDEEYIDVVGTSMWKSTAPVQGIGENYSLCVAIHKSKRKACGQAITNVVDVIPLAMSASGTTDVQPTTTNAADTMRGKDADMSGIEVQGMSVSISETQYEEVALRGYLTTPFSASELQLLKDLRAKCRKFKKGGEEWTSATWCSTQPQAWEMSIGKALYAAPLHFERGYVRHLREKCRLSILQGKIAHFHEALQVHSVADGVLHTMLCYNCINVTNILFILTV</sequence>